<comment type="similarity">
    <text evidence="1">Belongs to the SMC family. SbcC subfamily.</text>
</comment>
<dbReference type="STRING" id="1074467.JP39_10545"/>
<keyword evidence="7" id="KW-1185">Reference proteome</keyword>
<accession>A0A0K2LEM9</accession>
<dbReference type="AlphaFoldDB" id="A0A0K2LEM9"/>
<feature type="region of interest" description="Disordered" evidence="5">
    <location>
        <begin position="426"/>
        <end position="457"/>
    </location>
</feature>
<dbReference type="KEGG" id="lhi:JP39_10545"/>
<dbReference type="PANTHER" id="PTHR32114:SF2">
    <property type="entry name" value="ABC TRANSPORTER ABCH.3"/>
    <property type="match status" value="1"/>
</dbReference>
<evidence type="ECO:0000256" key="5">
    <source>
        <dbReference type="SAM" id="MobiDB-lite"/>
    </source>
</evidence>
<reference evidence="6 7" key="1">
    <citation type="submission" date="2015-08" db="EMBL/GenBank/DDBJ databases">
        <title>Genomic sequence of Lactobacillus heilongjiangensis DSM 28069, isolated from Chinese traditional pickle.</title>
        <authorList>
            <person name="Jiang X."/>
            <person name="Zheng B."/>
            <person name="Cheng H."/>
        </authorList>
    </citation>
    <scope>NUCLEOTIDE SEQUENCE [LARGE SCALE GENOMIC DNA]</scope>
    <source>
        <strain evidence="6 7">DSM 28069</strain>
    </source>
</reference>
<dbReference type="Gene3D" id="1.10.287.1490">
    <property type="match status" value="1"/>
</dbReference>
<dbReference type="Gene3D" id="3.40.50.300">
    <property type="entry name" value="P-loop containing nucleotide triphosphate hydrolases"/>
    <property type="match status" value="2"/>
</dbReference>
<evidence type="ECO:0000313" key="6">
    <source>
        <dbReference type="EMBL" id="ALB29754.1"/>
    </source>
</evidence>
<comment type="subunit">
    <text evidence="2">Heterodimer of SbcC and SbcD.</text>
</comment>
<feature type="coiled-coil region" evidence="4">
    <location>
        <begin position="700"/>
        <end position="812"/>
    </location>
</feature>
<dbReference type="PANTHER" id="PTHR32114">
    <property type="entry name" value="ABC TRANSPORTER ABCH.3"/>
    <property type="match status" value="1"/>
</dbReference>
<name>A0A0K2LEM9_9LACO</name>
<feature type="coiled-coil region" evidence="4">
    <location>
        <begin position="620"/>
        <end position="671"/>
    </location>
</feature>
<proteinExistence type="inferred from homology"/>
<dbReference type="EMBL" id="CP012559">
    <property type="protein sequence ID" value="ALB29754.1"/>
    <property type="molecule type" value="Genomic_DNA"/>
</dbReference>
<organism evidence="6 7">
    <name type="scientific">Companilactobacillus heilongjiangensis</name>
    <dbReference type="NCBI Taxonomy" id="1074467"/>
    <lineage>
        <taxon>Bacteria</taxon>
        <taxon>Bacillati</taxon>
        <taxon>Bacillota</taxon>
        <taxon>Bacilli</taxon>
        <taxon>Lactobacillales</taxon>
        <taxon>Lactobacillaceae</taxon>
        <taxon>Companilactobacillus</taxon>
    </lineage>
</organism>
<dbReference type="SUPFAM" id="SSF52540">
    <property type="entry name" value="P-loop containing nucleoside triphosphate hydrolases"/>
    <property type="match status" value="1"/>
</dbReference>
<evidence type="ECO:0000256" key="1">
    <source>
        <dbReference type="ARBA" id="ARBA00006930"/>
    </source>
</evidence>
<dbReference type="RefSeq" id="WP_041500294.1">
    <property type="nucleotide sequence ID" value="NZ_BJDV01000003.1"/>
</dbReference>
<evidence type="ECO:0000256" key="2">
    <source>
        <dbReference type="ARBA" id="ARBA00011322"/>
    </source>
</evidence>
<evidence type="ECO:0000256" key="4">
    <source>
        <dbReference type="SAM" id="Coils"/>
    </source>
</evidence>
<dbReference type="OrthoDB" id="9795626at2"/>
<dbReference type="InterPro" id="IPR027417">
    <property type="entry name" value="P-loop_NTPase"/>
</dbReference>
<dbReference type="Pfam" id="PF13558">
    <property type="entry name" value="SbcC_Walker_B"/>
    <property type="match status" value="1"/>
</dbReference>
<keyword evidence="4" id="KW-0175">Coiled coil</keyword>
<gene>
    <name evidence="6" type="ORF">JP39_10545</name>
</gene>
<evidence type="ECO:0000256" key="3">
    <source>
        <dbReference type="ARBA" id="ARBA00013368"/>
    </source>
</evidence>
<evidence type="ECO:0000313" key="7">
    <source>
        <dbReference type="Proteomes" id="UP000061546"/>
    </source>
</evidence>
<sequence length="1055" mass="118800">MKPIYLEINNFGPHAHSVIDFRKLDESPIFLIGGDTGAGKSTIFDAMTYALFNTTTSDRDAREMRSQFAGPKDITKVIFYFEQSGKIYKIERTPLQVLAKERGTGNTTRNPTANLSVVEDVGGIEVESIASKPADVGISITEILNLNADQFKKIILLPQNDFSEFLKSNTNDKEKILKKIFGTQLFTDFTTKLKDHFDAANAKSTDFNNELKSQTESPVWSDEEQTELSKTTNDQLTVVLKGYLDQRQTNLVNAQAAEKKIDAEYETADNKYRAAETIKNNFESLAESEQEYKTKIIDQTQDIKLKQTHIDELTWAQPLRETVRDLDKITTEQKETAKDEQTFTQKLTASQNELDQSKKSFTKLNSQTKEFDSKNEQVQKLSVVISKVQDIENIKKALAKLKPQLEQAQLNLTSQTEAVEKIKQEIETKKQSATDSESLNNQKDKLNNEKNNISDTLTPLANKRDTTIAEAQRLQERLKKLTAEAETKKLTLAKAKAVYQEKIKTRQTLMIAQLRQELENGQPCAVCGSTDHPYAEHVVTADEAGLRKSMDEVDDSQKAYAAADNAVKEINQTLDDLSAEFSQKQLESVEALRNLSSKYNELLETVSIDLPAEFDMEKIRDQFQITLDEINKELKAAQKLKQEIQALEQQQQDIQNDLSAANAKVERLLAQQQTHTKDLESKVQTLDNPDVSSTELLQQQAQLKHDYNEFQANLKQAQKSLNDAEKNFSNNQTHLNDIKGRLTKQNDTLKSLSAELDQALNSESAKTNDYDTLDKWILELNQNQLTELQNTIVSYNKEKEMLTNSINKLKKAIEGLEKPDTDKLKQALDEVQIQRKAAISQAATAKSDFNNAQKSFDKVTDIMKQQGSFAKELAAITSLYNVVNGKDGNDSKLKLETYVVQNYLQRILSYANETFLNRLSHNRYYFVISEKAADKQRDHGLDINVYDRETNAIRSSDTLSGGETFIAALSIALSLSEVVQSSANGVQIDALFVDEGFGSLDDETLSEAMNALEDIGKNRMVGVISHIESMKQSIGQQLLVKKLGDGKSEIELINK</sequence>
<protein>
    <recommendedName>
        <fullName evidence="3">Nuclease SbcCD subunit C</fullName>
    </recommendedName>
</protein>
<feature type="coiled-coil region" evidence="4">
    <location>
        <begin position="560"/>
        <end position="587"/>
    </location>
</feature>
<dbReference type="Proteomes" id="UP000061546">
    <property type="component" value="Chromosome"/>
</dbReference>